<name>A0A3D8SM13_9HELO</name>
<accession>A0A3D8SM13</accession>
<comment type="caution">
    <text evidence="2">The sequence shown here is derived from an EMBL/GenBank/DDBJ whole genome shotgun (WGS) entry which is preliminary data.</text>
</comment>
<proteinExistence type="predicted"/>
<keyword evidence="3" id="KW-1185">Reference proteome</keyword>
<feature type="region of interest" description="Disordered" evidence="1">
    <location>
        <begin position="26"/>
        <end position="45"/>
    </location>
</feature>
<dbReference type="Proteomes" id="UP000256328">
    <property type="component" value="Unassembled WGS sequence"/>
</dbReference>
<dbReference type="AlphaFoldDB" id="A0A3D8SM13"/>
<evidence type="ECO:0000256" key="1">
    <source>
        <dbReference type="SAM" id="MobiDB-lite"/>
    </source>
</evidence>
<dbReference type="EMBL" id="PDLN01000004">
    <property type="protein sequence ID" value="RDW87316.1"/>
    <property type="molecule type" value="Genomic_DNA"/>
</dbReference>
<organism evidence="2 3">
    <name type="scientific">Coleophoma crateriformis</name>
    <dbReference type="NCBI Taxonomy" id="565419"/>
    <lineage>
        <taxon>Eukaryota</taxon>
        <taxon>Fungi</taxon>
        <taxon>Dikarya</taxon>
        <taxon>Ascomycota</taxon>
        <taxon>Pezizomycotina</taxon>
        <taxon>Leotiomycetes</taxon>
        <taxon>Helotiales</taxon>
        <taxon>Dermateaceae</taxon>
        <taxon>Coleophoma</taxon>
    </lineage>
</organism>
<sequence length="166" mass="18325">MYLTKFIFSLQSFSIYDSKREAQKASSIAAPNPTVPTPAVPKPAVSKRTVANRSQVAKLSHHLTTDRGTPFSDMFVTVTEGVQQWSDSLVAFRTTDARDKESRLLICVDFCLKSSVDALSDHNLSPFGFDASKSQLIGISPAGTAVEFKYPATFHILLKRYTTSWS</sequence>
<gene>
    <name evidence="2" type="ORF">BP5796_03010</name>
</gene>
<protein>
    <submittedName>
        <fullName evidence="2">Uncharacterized protein</fullName>
    </submittedName>
</protein>
<evidence type="ECO:0000313" key="2">
    <source>
        <dbReference type="EMBL" id="RDW87316.1"/>
    </source>
</evidence>
<reference evidence="2 3" key="1">
    <citation type="journal article" date="2018" name="IMA Fungus">
        <title>IMA Genome-F 9: Draft genome sequence of Annulohypoxylon stygium, Aspergillus mulundensis, Berkeleyomyces basicola (syn. Thielaviopsis basicola), Ceratocystis smalleyi, two Cercospora beticola strains, Coleophoma cylindrospora, Fusarium fracticaudum, Phialophora cf. hyalina, and Morchella septimelata.</title>
        <authorList>
            <person name="Wingfield B.D."/>
            <person name="Bills G.F."/>
            <person name="Dong Y."/>
            <person name="Huang W."/>
            <person name="Nel W.J."/>
            <person name="Swalarsk-Parry B.S."/>
            <person name="Vaghefi N."/>
            <person name="Wilken P.M."/>
            <person name="An Z."/>
            <person name="de Beer Z.W."/>
            <person name="De Vos L."/>
            <person name="Chen L."/>
            <person name="Duong T.A."/>
            <person name="Gao Y."/>
            <person name="Hammerbacher A."/>
            <person name="Kikkert J.R."/>
            <person name="Li Y."/>
            <person name="Li H."/>
            <person name="Li K."/>
            <person name="Li Q."/>
            <person name="Liu X."/>
            <person name="Ma X."/>
            <person name="Naidoo K."/>
            <person name="Pethybridge S.J."/>
            <person name="Sun J."/>
            <person name="Steenkamp E.T."/>
            <person name="van der Nest M.A."/>
            <person name="van Wyk S."/>
            <person name="Wingfield M.J."/>
            <person name="Xiong C."/>
            <person name="Yue Q."/>
            <person name="Zhang X."/>
        </authorList>
    </citation>
    <scope>NUCLEOTIDE SEQUENCE [LARGE SCALE GENOMIC DNA]</scope>
    <source>
        <strain evidence="2 3">BP5796</strain>
    </source>
</reference>
<evidence type="ECO:0000313" key="3">
    <source>
        <dbReference type="Proteomes" id="UP000256328"/>
    </source>
</evidence>